<dbReference type="Gene3D" id="3.90.1170.50">
    <property type="entry name" value="Aldehyde oxidase/xanthine dehydrogenase, a/b hammerhead"/>
    <property type="match status" value="1"/>
</dbReference>
<evidence type="ECO:0000313" key="2">
    <source>
        <dbReference type="EMBL" id="WEX80869.1"/>
    </source>
</evidence>
<dbReference type="InterPro" id="IPR008274">
    <property type="entry name" value="AldOxase/xan_DH_MoCoBD1"/>
</dbReference>
<dbReference type="RefSeq" id="WP_280731590.1">
    <property type="nucleotide sequence ID" value="NZ_CP120367.1"/>
</dbReference>
<dbReference type="InterPro" id="IPR006311">
    <property type="entry name" value="TAT_signal"/>
</dbReference>
<dbReference type="Gene3D" id="3.30.365.10">
    <property type="entry name" value="Aldehyde oxidase/xanthine dehydrogenase, molybdopterin binding domain"/>
    <property type="match status" value="4"/>
</dbReference>
<evidence type="ECO:0000313" key="3">
    <source>
        <dbReference type="Proteomes" id="UP001235547"/>
    </source>
</evidence>
<proteinExistence type="predicted"/>
<dbReference type="SUPFAM" id="SSF56003">
    <property type="entry name" value="Molybdenum cofactor-binding domain"/>
    <property type="match status" value="2"/>
</dbReference>
<dbReference type="InterPro" id="IPR052516">
    <property type="entry name" value="N-heterocyclic_Hydroxylase"/>
</dbReference>
<feature type="domain" description="Aldehyde oxidase/xanthine dehydrogenase a/b hammerhead" evidence="1">
    <location>
        <begin position="209"/>
        <end position="287"/>
    </location>
</feature>
<reference evidence="2 3" key="1">
    <citation type="submission" date="2023-03" db="EMBL/GenBank/DDBJ databases">
        <authorList>
            <person name="Kaur S."/>
            <person name="Espinosa-Saiz D."/>
            <person name="Velazquez E."/>
            <person name="Menendez E."/>
            <person name="diCenzo G.C."/>
        </authorList>
    </citation>
    <scope>NUCLEOTIDE SEQUENCE [LARGE SCALE GENOMIC DNA]</scope>
    <source>
        <strain evidence="2 3">LMG 27395</strain>
    </source>
</reference>
<dbReference type="PANTHER" id="PTHR47495:SF2">
    <property type="entry name" value="ALDEHYDE DEHYDROGENASE"/>
    <property type="match status" value="1"/>
</dbReference>
<dbReference type="Pfam" id="PF02738">
    <property type="entry name" value="MoCoBD_1"/>
    <property type="match status" value="1"/>
</dbReference>
<dbReference type="Pfam" id="PF20256">
    <property type="entry name" value="MoCoBD_2"/>
    <property type="match status" value="2"/>
</dbReference>
<dbReference type="NCBIfam" id="TIGR01409">
    <property type="entry name" value="TAT_signal_seq"/>
    <property type="match status" value="1"/>
</dbReference>
<dbReference type="InterPro" id="IPR000674">
    <property type="entry name" value="Ald_Oxase/Xan_DH_a/b"/>
</dbReference>
<dbReference type="PIRSF" id="PIRSF036389">
    <property type="entry name" value="IOR_B"/>
    <property type="match status" value="1"/>
</dbReference>
<dbReference type="InterPro" id="IPR037165">
    <property type="entry name" value="AldOxase/xan_DH_Mopterin-bd_sf"/>
</dbReference>
<organism evidence="2 3">
    <name type="scientific">Sinorhizobium numidicum</name>
    <dbReference type="NCBI Taxonomy" id="680248"/>
    <lineage>
        <taxon>Bacteria</taxon>
        <taxon>Pseudomonadati</taxon>
        <taxon>Pseudomonadota</taxon>
        <taxon>Alphaproteobacteria</taxon>
        <taxon>Hyphomicrobiales</taxon>
        <taxon>Rhizobiaceae</taxon>
        <taxon>Sinorhizobium/Ensifer group</taxon>
        <taxon>Sinorhizobium</taxon>
    </lineage>
</organism>
<name>A0ABY8CQD9_9HYPH</name>
<evidence type="ECO:0000259" key="1">
    <source>
        <dbReference type="SMART" id="SM01008"/>
    </source>
</evidence>
<dbReference type="SMART" id="SM01008">
    <property type="entry name" value="Ald_Xan_dh_C"/>
    <property type="match status" value="1"/>
</dbReference>
<keyword evidence="3" id="KW-1185">Reference proteome</keyword>
<dbReference type="InterPro" id="IPR046867">
    <property type="entry name" value="AldOxase/xan_DH_MoCoBD2"/>
</dbReference>
<gene>
    <name evidence="2" type="ORF">PYH38_000178</name>
</gene>
<dbReference type="EMBL" id="CP120370">
    <property type="protein sequence ID" value="WEX80869.1"/>
    <property type="molecule type" value="Genomic_DNA"/>
</dbReference>
<dbReference type="InterPro" id="IPR012368">
    <property type="entry name" value="OxRdtase_Mopterin-bd_su_IorB"/>
</dbReference>
<dbReference type="PANTHER" id="PTHR47495">
    <property type="entry name" value="ALDEHYDE DEHYDROGENASE"/>
    <property type="match status" value="1"/>
</dbReference>
<sequence length="717" mass="75978">MSVHDKLTLPVSRRHFLIGASLTGAGLVIGLQPSPSSAAAEAFEPNAFIRIPADGKVVFVMPSVEMGQGIYTSVAMLLAEELEVSLDQVELEHAPADPTRYANPLLGDQITGGSIAIRAVYEPMRKAGAAARIMLVNAAARGWGVAPETCSAEAGHIVHAASGRRAAYGSLIQAASSEAVPQEMPLKPASSFKLIGHSVRRLDSPEKVNGTAKFGIDARPQGVSYAAIAICPHFGGKLRAVETGPAMAVKGVKQVVRIEDAVAVVADNTGAARKGLAALAIEWEPGPNGTLSLVDLEKRAEEAIDGNALPHINEGDVAKAEAEHGPALDFVYRLPILTHSAMEPMNCTLHVRSDGCDVWVGTQVMGRARQAVADVTGLPLEKVVVHNHLLGGGFGRRLDVDGIILAAKIAKQVDGPVKVTWSREEDIRHDCYRYLNYSKVTATLGADGMPVSWRHRVIGPAVMARWLPAFTRDGIDLDIMAGAETPYAIPNKYTDFVRHEAPQGMLTGNWRGVGATRNLPAIEGGIDELAHAAGVDPLEYRRRLLQHKPRLLAALDLAAEKAGWATALAPSKGRGIALSEDFGSFAAMISEVSVGDDGSLKTERIICAVDCGQVINPDTVEAQIQSGIIYGLSAALYGRITVENGAVVEGNFDDSPVLRINETPKIEVHIVQSSEAPGGIGEVGTPGVAPSLLNAIFVATGKRLRSLPIDQNDLRRV</sequence>
<dbReference type="InterPro" id="IPR019546">
    <property type="entry name" value="TAT_signal_bac_arc"/>
</dbReference>
<accession>A0ABY8CQD9</accession>
<dbReference type="Proteomes" id="UP001235547">
    <property type="component" value="Chromosome 2"/>
</dbReference>
<dbReference type="PROSITE" id="PS51318">
    <property type="entry name" value="TAT"/>
    <property type="match status" value="1"/>
</dbReference>
<protein>
    <submittedName>
        <fullName evidence="2">Molybdopterin-dependent oxidoreductase</fullName>
    </submittedName>
</protein>